<accession>A0A5B0Q1E9</accession>
<organism evidence="2 3">
    <name type="scientific">Puccinia graminis f. sp. tritici</name>
    <dbReference type="NCBI Taxonomy" id="56615"/>
    <lineage>
        <taxon>Eukaryota</taxon>
        <taxon>Fungi</taxon>
        <taxon>Dikarya</taxon>
        <taxon>Basidiomycota</taxon>
        <taxon>Pucciniomycotina</taxon>
        <taxon>Pucciniomycetes</taxon>
        <taxon>Pucciniales</taxon>
        <taxon>Pucciniaceae</taxon>
        <taxon>Puccinia</taxon>
    </lineage>
</organism>
<gene>
    <name evidence="2" type="ORF">PGTUg99_026771</name>
</gene>
<dbReference type="Proteomes" id="UP000325313">
    <property type="component" value="Unassembled WGS sequence"/>
</dbReference>
<dbReference type="EMBL" id="VDEP01000308">
    <property type="protein sequence ID" value="KAA1107041.1"/>
    <property type="molecule type" value="Genomic_DNA"/>
</dbReference>
<keyword evidence="1" id="KW-0812">Transmembrane</keyword>
<name>A0A5B0Q1E9_PUCGR</name>
<evidence type="ECO:0000256" key="1">
    <source>
        <dbReference type="SAM" id="Phobius"/>
    </source>
</evidence>
<reference evidence="2 3" key="1">
    <citation type="submission" date="2019-05" db="EMBL/GenBank/DDBJ databases">
        <title>Emergence of the Ug99 lineage of the wheat stem rust pathogen through somatic hybridization.</title>
        <authorList>
            <person name="Li F."/>
            <person name="Upadhyaya N.M."/>
            <person name="Sperschneider J."/>
            <person name="Matny O."/>
            <person name="Nguyen-Phuc H."/>
            <person name="Mago R."/>
            <person name="Raley C."/>
            <person name="Miller M.E."/>
            <person name="Silverstein K.A.T."/>
            <person name="Henningsen E."/>
            <person name="Hirsch C.D."/>
            <person name="Visser B."/>
            <person name="Pretorius Z.A."/>
            <person name="Steffenson B.J."/>
            <person name="Schwessinger B."/>
            <person name="Dodds P.N."/>
            <person name="Figueroa M."/>
        </authorList>
    </citation>
    <scope>NUCLEOTIDE SEQUENCE [LARGE SCALE GENOMIC DNA]</scope>
    <source>
        <strain evidence="2 3">Ug99</strain>
    </source>
</reference>
<dbReference type="AlphaFoldDB" id="A0A5B0Q1E9"/>
<keyword evidence="1" id="KW-0472">Membrane</keyword>
<comment type="caution">
    <text evidence="2">The sequence shown here is derived from an EMBL/GenBank/DDBJ whole genome shotgun (WGS) entry which is preliminary data.</text>
</comment>
<evidence type="ECO:0000313" key="2">
    <source>
        <dbReference type="EMBL" id="KAA1107041.1"/>
    </source>
</evidence>
<sequence length="138" mass="15663">MKCLCIKQDLEVILHGLDMSKVDISLADFGCFCFSIFKFGLDSDTTVVVFVVIISSVTTSYNLTVVIIEFCLASWIGLPTEQLRSSPSSSFSLWPMQVFFFKALKMKIKRQIKKIKNIQKSKAKQKAKRSLQSHHHPS</sequence>
<feature type="transmembrane region" description="Helical" evidence="1">
    <location>
        <begin position="48"/>
        <end position="76"/>
    </location>
</feature>
<protein>
    <submittedName>
        <fullName evidence="2">Uncharacterized protein</fullName>
    </submittedName>
</protein>
<proteinExistence type="predicted"/>
<keyword evidence="1" id="KW-1133">Transmembrane helix</keyword>
<evidence type="ECO:0000313" key="3">
    <source>
        <dbReference type="Proteomes" id="UP000325313"/>
    </source>
</evidence>